<evidence type="ECO:0000256" key="1">
    <source>
        <dbReference type="ARBA" id="ARBA00004123"/>
    </source>
</evidence>
<accession>A0A261XXZ6</accession>
<feature type="compositionally biased region" description="Polar residues" evidence="7">
    <location>
        <begin position="406"/>
        <end position="423"/>
    </location>
</feature>
<feature type="compositionally biased region" description="Polar residues" evidence="7">
    <location>
        <begin position="433"/>
        <end position="464"/>
    </location>
</feature>
<feature type="compositionally biased region" description="Basic and acidic residues" evidence="7">
    <location>
        <begin position="519"/>
        <end position="542"/>
    </location>
</feature>
<evidence type="ECO:0000256" key="6">
    <source>
        <dbReference type="ARBA" id="ARBA00025805"/>
    </source>
</evidence>
<dbReference type="PANTHER" id="PTHR11945">
    <property type="entry name" value="MADS BOX PROTEIN"/>
    <property type="match status" value="1"/>
</dbReference>
<dbReference type="GO" id="GO:0030154">
    <property type="term" value="P:cell differentiation"/>
    <property type="evidence" value="ECO:0007669"/>
    <property type="project" value="TreeGrafter"/>
</dbReference>
<feature type="domain" description="MADS-box" evidence="8">
    <location>
        <begin position="1"/>
        <end position="61"/>
    </location>
</feature>
<dbReference type="InterPro" id="IPR033896">
    <property type="entry name" value="MEF2-like_N"/>
</dbReference>
<proteinExistence type="inferred from homology"/>
<name>A0A261XXZ6_9FUNG</name>
<dbReference type="EMBL" id="MVBO01000104">
    <property type="protein sequence ID" value="OZJ03104.1"/>
    <property type="molecule type" value="Genomic_DNA"/>
</dbReference>
<dbReference type="PANTHER" id="PTHR11945:SF534">
    <property type="entry name" value="MYOCYTE-SPECIFIC ENHANCER FACTOR 2"/>
    <property type="match status" value="1"/>
</dbReference>
<feature type="compositionally biased region" description="Polar residues" evidence="7">
    <location>
        <begin position="262"/>
        <end position="297"/>
    </location>
</feature>
<feature type="region of interest" description="Disordered" evidence="7">
    <location>
        <begin position="406"/>
        <end position="464"/>
    </location>
</feature>
<feature type="region of interest" description="Disordered" evidence="7">
    <location>
        <begin position="196"/>
        <end position="318"/>
    </location>
</feature>
<dbReference type="Proteomes" id="UP000242875">
    <property type="component" value="Unassembled WGS sequence"/>
</dbReference>
<keyword evidence="2" id="KW-0805">Transcription regulation</keyword>
<dbReference type="GO" id="GO:0000981">
    <property type="term" value="F:DNA-binding transcription factor activity, RNA polymerase II-specific"/>
    <property type="evidence" value="ECO:0007669"/>
    <property type="project" value="TreeGrafter"/>
</dbReference>
<evidence type="ECO:0000313" key="10">
    <source>
        <dbReference type="Proteomes" id="UP000242875"/>
    </source>
</evidence>
<organism evidence="9 10">
    <name type="scientific">Bifiguratus adelaidae</name>
    <dbReference type="NCBI Taxonomy" id="1938954"/>
    <lineage>
        <taxon>Eukaryota</taxon>
        <taxon>Fungi</taxon>
        <taxon>Fungi incertae sedis</taxon>
        <taxon>Mucoromycota</taxon>
        <taxon>Mucoromycotina</taxon>
        <taxon>Endogonomycetes</taxon>
        <taxon>Endogonales</taxon>
        <taxon>Endogonales incertae sedis</taxon>
        <taxon>Bifiguratus</taxon>
    </lineage>
</organism>
<dbReference type="InterPro" id="IPR002100">
    <property type="entry name" value="TF_MADSbox"/>
</dbReference>
<evidence type="ECO:0000256" key="7">
    <source>
        <dbReference type="SAM" id="MobiDB-lite"/>
    </source>
</evidence>
<comment type="subcellular location">
    <subcellularLocation>
        <location evidence="1">Nucleus</location>
    </subcellularLocation>
</comment>
<evidence type="ECO:0000256" key="5">
    <source>
        <dbReference type="ARBA" id="ARBA00023242"/>
    </source>
</evidence>
<dbReference type="GO" id="GO:0046983">
    <property type="term" value="F:protein dimerization activity"/>
    <property type="evidence" value="ECO:0007669"/>
    <property type="project" value="InterPro"/>
</dbReference>
<keyword evidence="3" id="KW-0238">DNA-binding</keyword>
<keyword evidence="4" id="KW-0804">Transcription</keyword>
<comment type="caution">
    <text evidence="9">The sequence shown here is derived from an EMBL/GenBank/DDBJ whole genome shotgun (WGS) entry which is preliminary data.</text>
</comment>
<dbReference type="GO" id="GO:0045944">
    <property type="term" value="P:positive regulation of transcription by RNA polymerase II"/>
    <property type="evidence" value="ECO:0007669"/>
    <property type="project" value="InterPro"/>
</dbReference>
<dbReference type="Pfam" id="PF00319">
    <property type="entry name" value="SRF-TF"/>
    <property type="match status" value="1"/>
</dbReference>
<feature type="compositionally biased region" description="Polar residues" evidence="7">
    <location>
        <begin position="485"/>
        <end position="501"/>
    </location>
</feature>
<dbReference type="PROSITE" id="PS50066">
    <property type="entry name" value="MADS_BOX_2"/>
    <property type="match status" value="1"/>
</dbReference>
<dbReference type="OrthoDB" id="1898716at2759"/>
<feature type="region of interest" description="Disordered" evidence="7">
    <location>
        <begin position="91"/>
        <end position="145"/>
    </location>
</feature>
<keyword evidence="10" id="KW-1185">Reference proteome</keyword>
<feature type="region of interest" description="Disordered" evidence="7">
    <location>
        <begin position="351"/>
        <end position="372"/>
    </location>
</feature>
<dbReference type="Gene3D" id="3.40.1810.10">
    <property type="entry name" value="Transcription factor, MADS-box"/>
    <property type="match status" value="1"/>
</dbReference>
<gene>
    <name evidence="9" type="ORF">BZG36_03368</name>
</gene>
<evidence type="ECO:0000256" key="4">
    <source>
        <dbReference type="ARBA" id="ARBA00023163"/>
    </source>
</evidence>
<dbReference type="SMART" id="SM00432">
    <property type="entry name" value="MADS"/>
    <property type="match status" value="1"/>
</dbReference>
<dbReference type="AlphaFoldDB" id="A0A261XXZ6"/>
<evidence type="ECO:0000256" key="2">
    <source>
        <dbReference type="ARBA" id="ARBA00023015"/>
    </source>
</evidence>
<evidence type="ECO:0000313" key="9">
    <source>
        <dbReference type="EMBL" id="OZJ03104.1"/>
    </source>
</evidence>
<dbReference type="GO" id="GO:0005634">
    <property type="term" value="C:nucleus"/>
    <property type="evidence" value="ECO:0007669"/>
    <property type="project" value="UniProtKB-SubCell"/>
</dbReference>
<comment type="similarity">
    <text evidence="6">Belongs to the MEF2 family.</text>
</comment>
<dbReference type="PRINTS" id="PR00404">
    <property type="entry name" value="MADSDOMAIN"/>
</dbReference>
<sequence length="542" mass="59058">MGRKKIKIQTIQDDRNRQVTFLKRKFGLMKKAYELSVLCDCEIALIIFNSNNKLVQYASGDIDKILLKYADYNEPHESRSNQDFIHASDHEPEMEKDADEDGTPPETRAAATTDYSEGSEPPRPSHSALPYSLRGSTSHAPAHMPAMHTPMQHPMGQVSYDMYGNPVYMVPSMHPMQHYPPMHHPGMPTPPLHPSVHMHHAHGTPPPMTQAQTSPFPHMPPQPTTFRRSRSAHSSPSLQHLPYQQAYGGVHPGAMGQPAMPNRQSMQQVHTSAQRESQSMSLSPGQQQVSTPGSVTSPPKGPSPVLNNKKPKLSIHIPGEHGDIKNLVGEQMEDNLQHLGVGANEIEAVKDEGGGQSESGGKSSRPTAPAPIYTRFDTNIKSESLQDGAGNTQHHFRTDTSATAGNVIPSVQTPLPPTNSLLSASEPGPPSALPSQFAQNLPSPSTFYPEFYTQNELPSPLNFSNTPTSAGGVFHWPPPVNRNLAGSNGLQASGNLDSYKSSPLARMEGNGSPKTRSRTQREKDGGTENDQEDGREAKKVKT</sequence>
<dbReference type="CDD" id="cd00265">
    <property type="entry name" value="MADS_MEF2_like"/>
    <property type="match status" value="1"/>
</dbReference>
<feature type="region of interest" description="Disordered" evidence="7">
    <location>
        <begin position="485"/>
        <end position="542"/>
    </location>
</feature>
<keyword evidence="5" id="KW-0539">Nucleus</keyword>
<evidence type="ECO:0000256" key="3">
    <source>
        <dbReference type="ARBA" id="ARBA00023125"/>
    </source>
</evidence>
<dbReference type="SUPFAM" id="SSF55455">
    <property type="entry name" value="SRF-like"/>
    <property type="match status" value="1"/>
</dbReference>
<dbReference type="GO" id="GO:0000978">
    <property type="term" value="F:RNA polymerase II cis-regulatory region sequence-specific DNA binding"/>
    <property type="evidence" value="ECO:0007669"/>
    <property type="project" value="TreeGrafter"/>
</dbReference>
<protein>
    <recommendedName>
        <fullName evidence="8">MADS-box domain-containing protein</fullName>
    </recommendedName>
</protein>
<dbReference type="InterPro" id="IPR036879">
    <property type="entry name" value="TF_MADSbox_sf"/>
</dbReference>
<reference evidence="9 10" key="1">
    <citation type="journal article" date="2017" name="Mycologia">
        <title>Bifiguratus adelaidae, gen. et sp. nov., a new member of Mucoromycotina in endophytic and soil-dwelling habitats.</title>
        <authorList>
            <person name="Torres-Cruz T.J."/>
            <person name="Billingsley Tobias T.L."/>
            <person name="Almatruk M."/>
            <person name="Hesse C."/>
            <person name="Kuske C.R."/>
            <person name="Desiro A."/>
            <person name="Benucci G.M."/>
            <person name="Bonito G."/>
            <person name="Stajich J.E."/>
            <person name="Dunlap C."/>
            <person name="Arnold A.E."/>
            <person name="Porras-Alfaro A."/>
        </authorList>
    </citation>
    <scope>NUCLEOTIDE SEQUENCE [LARGE SCALE GENOMIC DNA]</scope>
    <source>
        <strain evidence="9 10">AZ0501</strain>
    </source>
</reference>
<dbReference type="PROSITE" id="PS00350">
    <property type="entry name" value="MADS_BOX_1"/>
    <property type="match status" value="1"/>
</dbReference>
<evidence type="ECO:0000259" key="8">
    <source>
        <dbReference type="PROSITE" id="PS50066"/>
    </source>
</evidence>